<accession>A0A164UKJ3</accession>
<dbReference type="OrthoDB" id="2125027at2759"/>
<comment type="similarity">
    <text evidence="2 11">Belongs to the ATPase e subunit family.</text>
</comment>
<evidence type="ECO:0000256" key="2">
    <source>
        <dbReference type="ARBA" id="ARBA00007333"/>
    </source>
</evidence>
<keyword evidence="14" id="KW-1185">Reference proteome</keyword>
<keyword evidence="6 11" id="KW-0999">Mitochondrion inner membrane</keyword>
<keyword evidence="7 11" id="KW-0406">Ion transport</keyword>
<comment type="subunit">
    <text evidence="11">F-type ATPases have 2 components, CF(1) - the catalytic core - and CF(0) - the membrane proton channel. CF(1) and CF(0) have multiple subunits.</text>
</comment>
<keyword evidence="3 11" id="KW-0813">Transport</keyword>
<evidence type="ECO:0000256" key="1">
    <source>
        <dbReference type="ARBA" id="ARBA00004273"/>
    </source>
</evidence>
<sequence>MASPTLNVVRYTALLSGLFYGIIHRRSLQSAENIKREHHHEHRQEQLLQQAKEAWKQKQAGPKDDGVITDPENPKFDLEKLISKWEKESS</sequence>
<dbReference type="Pfam" id="PF05680">
    <property type="entry name" value="ATP-synt_E"/>
    <property type="match status" value="1"/>
</dbReference>
<evidence type="ECO:0000256" key="8">
    <source>
        <dbReference type="ARBA" id="ARBA00023128"/>
    </source>
</evidence>
<gene>
    <name evidence="13" type="ORF">SISNIDRAFT_549697</name>
</gene>
<dbReference type="GO" id="GO:0015078">
    <property type="term" value="F:proton transmembrane transporter activity"/>
    <property type="evidence" value="ECO:0007669"/>
    <property type="project" value="InterPro"/>
</dbReference>
<reference evidence="13 14" key="1">
    <citation type="journal article" date="2016" name="Mol. Biol. Evol.">
        <title>Comparative Genomics of Early-Diverging Mushroom-Forming Fungi Provides Insights into the Origins of Lignocellulose Decay Capabilities.</title>
        <authorList>
            <person name="Nagy L.G."/>
            <person name="Riley R."/>
            <person name="Tritt A."/>
            <person name="Adam C."/>
            <person name="Daum C."/>
            <person name="Floudas D."/>
            <person name="Sun H."/>
            <person name="Yadav J.S."/>
            <person name="Pangilinan J."/>
            <person name="Larsson K.H."/>
            <person name="Matsuura K."/>
            <person name="Barry K."/>
            <person name="Labutti K."/>
            <person name="Kuo R."/>
            <person name="Ohm R.A."/>
            <person name="Bhattacharya S.S."/>
            <person name="Shirouzu T."/>
            <person name="Yoshinaga Y."/>
            <person name="Martin F.M."/>
            <person name="Grigoriev I.V."/>
            <person name="Hibbett D.S."/>
        </authorList>
    </citation>
    <scope>NUCLEOTIDE SEQUENCE [LARGE SCALE GENOMIC DNA]</scope>
    <source>
        <strain evidence="13 14">HHB9708</strain>
    </source>
</reference>
<dbReference type="GO" id="GO:0005743">
    <property type="term" value="C:mitochondrial inner membrane"/>
    <property type="evidence" value="ECO:0007669"/>
    <property type="project" value="UniProtKB-SubCell"/>
</dbReference>
<proteinExistence type="inferred from homology"/>
<keyword evidence="10 11" id="KW-0066">ATP synthesis</keyword>
<keyword evidence="9" id="KW-0472">Membrane</keyword>
<comment type="function">
    <text evidence="11">Subunit e, of the mitochondrial membrane ATP synthase complex (F(1)F(0) ATP synthase or Complex V) that produces ATP from ADP in the presence of a proton gradient across the membrane which is generated by electron transport complexes of the respiratory chain. ATP synthase complex consist of a soluble F(1) head domain - the catalytic core - and a membrane F(1) domain - the membrane proton channel. These two domains are linked by a central stalk rotating inside the F(1) region and a stationary peripheral stalk. During catalysis, ATP synthesis in the catalytic domain of F(1) is coupled via a rotary mechanism of the central stalk subunits to proton translocation. In vivo, can only synthesize ATP although its ATP hydrolase activity can be activated artificially in vitro. Part of the complex F(0) domain.</text>
</comment>
<dbReference type="AlphaFoldDB" id="A0A164UKJ3"/>
<dbReference type="InterPro" id="IPR008386">
    <property type="entry name" value="ATP_synth_F0_esu_mt"/>
</dbReference>
<evidence type="ECO:0000256" key="7">
    <source>
        <dbReference type="ARBA" id="ARBA00023065"/>
    </source>
</evidence>
<evidence type="ECO:0000256" key="5">
    <source>
        <dbReference type="ARBA" id="ARBA00022781"/>
    </source>
</evidence>
<dbReference type="GO" id="GO:0045259">
    <property type="term" value="C:proton-transporting ATP synthase complex"/>
    <property type="evidence" value="ECO:0007669"/>
    <property type="project" value="UniProtKB-UniRule"/>
</dbReference>
<evidence type="ECO:0000256" key="12">
    <source>
        <dbReference type="SAM" id="MobiDB-lite"/>
    </source>
</evidence>
<evidence type="ECO:0000256" key="9">
    <source>
        <dbReference type="ARBA" id="ARBA00023136"/>
    </source>
</evidence>
<feature type="region of interest" description="Disordered" evidence="12">
    <location>
        <begin position="33"/>
        <end position="90"/>
    </location>
</feature>
<comment type="subcellular location">
    <subcellularLocation>
        <location evidence="1 11">Mitochondrion inner membrane</location>
    </subcellularLocation>
</comment>
<evidence type="ECO:0000256" key="6">
    <source>
        <dbReference type="ARBA" id="ARBA00022792"/>
    </source>
</evidence>
<dbReference type="GO" id="GO:0015986">
    <property type="term" value="P:proton motive force-driven ATP synthesis"/>
    <property type="evidence" value="ECO:0007669"/>
    <property type="project" value="InterPro"/>
</dbReference>
<dbReference type="Proteomes" id="UP000076722">
    <property type="component" value="Unassembled WGS sequence"/>
</dbReference>
<feature type="compositionally biased region" description="Basic and acidic residues" evidence="12">
    <location>
        <begin position="53"/>
        <end position="90"/>
    </location>
</feature>
<keyword evidence="4 11" id="KW-0138">CF(0)</keyword>
<evidence type="ECO:0000256" key="3">
    <source>
        <dbReference type="ARBA" id="ARBA00022448"/>
    </source>
</evidence>
<evidence type="ECO:0000256" key="4">
    <source>
        <dbReference type="ARBA" id="ARBA00022547"/>
    </source>
</evidence>
<keyword evidence="8 11" id="KW-0496">Mitochondrion</keyword>
<dbReference type="EMBL" id="KV419407">
    <property type="protein sequence ID" value="KZS93315.1"/>
    <property type="molecule type" value="Genomic_DNA"/>
</dbReference>
<keyword evidence="5 11" id="KW-0375">Hydrogen ion transport</keyword>
<dbReference type="STRING" id="1314777.A0A164UKJ3"/>
<evidence type="ECO:0000256" key="11">
    <source>
        <dbReference type="RuleBase" id="RU367005"/>
    </source>
</evidence>
<evidence type="ECO:0000313" key="14">
    <source>
        <dbReference type="Proteomes" id="UP000076722"/>
    </source>
</evidence>
<evidence type="ECO:0000313" key="13">
    <source>
        <dbReference type="EMBL" id="KZS93315.1"/>
    </source>
</evidence>
<protein>
    <recommendedName>
        <fullName evidence="11">ATP synthase F(0) complex subunit e, mitochondrial</fullName>
    </recommendedName>
</protein>
<evidence type="ECO:0000256" key="10">
    <source>
        <dbReference type="ARBA" id="ARBA00023310"/>
    </source>
</evidence>
<name>A0A164UKJ3_9AGAM</name>
<organism evidence="13 14">
    <name type="scientific">Sistotremastrum niveocremeum HHB9708</name>
    <dbReference type="NCBI Taxonomy" id="1314777"/>
    <lineage>
        <taxon>Eukaryota</taxon>
        <taxon>Fungi</taxon>
        <taxon>Dikarya</taxon>
        <taxon>Basidiomycota</taxon>
        <taxon>Agaricomycotina</taxon>
        <taxon>Agaricomycetes</taxon>
        <taxon>Sistotremastrales</taxon>
        <taxon>Sistotremastraceae</taxon>
        <taxon>Sertulicium</taxon>
        <taxon>Sertulicium niveocremeum</taxon>
    </lineage>
</organism>